<dbReference type="PROSITE" id="PS51746">
    <property type="entry name" value="PPM_2"/>
    <property type="match status" value="1"/>
</dbReference>
<dbReference type="AlphaFoldDB" id="A0A1R1PGH3"/>
<comment type="cofactor">
    <cofactor evidence="1">
        <name>Mn(2+)</name>
        <dbReference type="ChEBI" id="CHEBI:29035"/>
    </cofactor>
</comment>
<dbReference type="Proteomes" id="UP000188320">
    <property type="component" value="Unassembled WGS sequence"/>
</dbReference>
<dbReference type="PANTHER" id="PTHR13832">
    <property type="entry name" value="PROTEIN PHOSPHATASE 2C"/>
    <property type="match status" value="1"/>
</dbReference>
<dbReference type="Pfam" id="PF00481">
    <property type="entry name" value="PP2C"/>
    <property type="match status" value="1"/>
</dbReference>
<keyword evidence="7 10" id="KW-0904">Protein phosphatase</keyword>
<evidence type="ECO:0000256" key="7">
    <source>
        <dbReference type="ARBA" id="ARBA00022912"/>
    </source>
</evidence>
<keyword evidence="8" id="KW-0464">Manganese</keyword>
<evidence type="ECO:0000256" key="11">
    <source>
        <dbReference type="SAM" id="MobiDB-lite"/>
    </source>
</evidence>
<evidence type="ECO:0000256" key="9">
    <source>
        <dbReference type="ARBA" id="ARBA00048832"/>
    </source>
</evidence>
<dbReference type="InterPro" id="IPR036457">
    <property type="entry name" value="PPM-type-like_dom_sf"/>
</dbReference>
<dbReference type="EC" id="3.1.3.16" evidence="4"/>
<name>A0A1R1PGH3_ZANCU</name>
<organism evidence="13 14">
    <name type="scientific">Zancudomyces culisetae</name>
    <name type="common">Gut fungus</name>
    <name type="synonym">Smittium culisetae</name>
    <dbReference type="NCBI Taxonomy" id="1213189"/>
    <lineage>
        <taxon>Eukaryota</taxon>
        <taxon>Fungi</taxon>
        <taxon>Fungi incertae sedis</taxon>
        <taxon>Zoopagomycota</taxon>
        <taxon>Kickxellomycotina</taxon>
        <taxon>Harpellomycetes</taxon>
        <taxon>Harpellales</taxon>
        <taxon>Legeriomycetaceae</taxon>
        <taxon>Zancudomyces</taxon>
    </lineage>
</organism>
<feature type="domain" description="PPM-type phosphatase" evidence="12">
    <location>
        <begin position="1"/>
        <end position="241"/>
    </location>
</feature>
<accession>A0A1R1PGH3</accession>
<comment type="cofactor">
    <cofactor evidence="2">
        <name>Mg(2+)</name>
        <dbReference type="ChEBI" id="CHEBI:18420"/>
    </cofactor>
</comment>
<sequence>MKIAMEDAHTTLLKIDEKTNIAFYAVFDGHGESEKFKSGEYEEALKEGFMKADAEIIQTTERVFDPSGCAAVCVMILPDGTVYCANAGDSRAVLSTAGGVVDLSHDHKPTNAEEYQRINAGGGFVEYGRVNGNLALSRALGDFEFKGNPKLEAKDQVVTAYPEVIVHNEDSSKPSEFIVLACDGIWDCMTNGQVVEFVRRHIALGLKLESICESLMMSCLATENELTGIGCDNMSVVLIGILHGKTVEQWYDHIKADYIAAHGVPEPLGSDQRLEHAEYVEQIEEVSSSISASGEATISTTSTTTAMSVDTESDPESASDAKKADLPATQNIAADSEAEAANSAPQKLSQSGESDSNSSNPDSKTENQ</sequence>
<dbReference type="CDD" id="cd00143">
    <property type="entry name" value="PP2Cc"/>
    <property type="match status" value="1"/>
</dbReference>
<evidence type="ECO:0000256" key="5">
    <source>
        <dbReference type="ARBA" id="ARBA00022723"/>
    </source>
</evidence>
<keyword evidence="5" id="KW-0479">Metal-binding</keyword>
<evidence type="ECO:0000313" key="13">
    <source>
        <dbReference type="EMBL" id="OMH79952.1"/>
    </source>
</evidence>
<gene>
    <name evidence="13" type="ORF">AX774_g6621</name>
</gene>
<feature type="region of interest" description="Disordered" evidence="11">
    <location>
        <begin position="285"/>
        <end position="368"/>
    </location>
</feature>
<comment type="catalytic activity">
    <reaction evidence="9">
        <text>O-phospho-L-threonyl-[protein] + H2O = L-threonyl-[protein] + phosphate</text>
        <dbReference type="Rhea" id="RHEA:47004"/>
        <dbReference type="Rhea" id="RHEA-COMP:11060"/>
        <dbReference type="Rhea" id="RHEA-COMP:11605"/>
        <dbReference type="ChEBI" id="CHEBI:15377"/>
        <dbReference type="ChEBI" id="CHEBI:30013"/>
        <dbReference type="ChEBI" id="CHEBI:43474"/>
        <dbReference type="ChEBI" id="CHEBI:61977"/>
        <dbReference type="EC" id="3.1.3.16"/>
    </reaction>
    <physiologicalReaction direction="left-to-right" evidence="9">
        <dbReference type="Rhea" id="RHEA:47005"/>
    </physiologicalReaction>
</comment>
<dbReference type="SUPFAM" id="SSF81606">
    <property type="entry name" value="PP2C-like"/>
    <property type="match status" value="1"/>
</dbReference>
<evidence type="ECO:0000256" key="3">
    <source>
        <dbReference type="ARBA" id="ARBA00006702"/>
    </source>
</evidence>
<evidence type="ECO:0000256" key="1">
    <source>
        <dbReference type="ARBA" id="ARBA00001936"/>
    </source>
</evidence>
<dbReference type="SMART" id="SM00332">
    <property type="entry name" value="PP2Cc"/>
    <property type="match status" value="1"/>
</dbReference>
<proteinExistence type="inferred from homology"/>
<evidence type="ECO:0000256" key="8">
    <source>
        <dbReference type="ARBA" id="ARBA00023211"/>
    </source>
</evidence>
<dbReference type="Gene3D" id="3.60.40.10">
    <property type="entry name" value="PPM-type phosphatase domain"/>
    <property type="match status" value="1"/>
</dbReference>
<evidence type="ECO:0000259" key="12">
    <source>
        <dbReference type="PROSITE" id="PS51746"/>
    </source>
</evidence>
<evidence type="ECO:0000256" key="6">
    <source>
        <dbReference type="ARBA" id="ARBA00022801"/>
    </source>
</evidence>
<comment type="caution">
    <text evidence="13">The sequence shown here is derived from an EMBL/GenBank/DDBJ whole genome shotgun (WGS) entry which is preliminary data.</text>
</comment>
<dbReference type="PROSITE" id="PS01032">
    <property type="entry name" value="PPM_1"/>
    <property type="match status" value="1"/>
</dbReference>
<feature type="compositionally biased region" description="Low complexity" evidence="11">
    <location>
        <begin position="333"/>
        <end position="362"/>
    </location>
</feature>
<dbReference type="InterPro" id="IPR015655">
    <property type="entry name" value="PP2C"/>
</dbReference>
<dbReference type="GO" id="GO:0004722">
    <property type="term" value="F:protein serine/threonine phosphatase activity"/>
    <property type="evidence" value="ECO:0007669"/>
    <property type="project" value="UniProtKB-EC"/>
</dbReference>
<feature type="compositionally biased region" description="Low complexity" evidence="11">
    <location>
        <begin position="285"/>
        <end position="310"/>
    </location>
</feature>
<keyword evidence="14" id="KW-1185">Reference proteome</keyword>
<evidence type="ECO:0000256" key="10">
    <source>
        <dbReference type="RuleBase" id="RU003465"/>
    </source>
</evidence>
<keyword evidence="6 10" id="KW-0378">Hydrolase</keyword>
<dbReference type="InterPro" id="IPR000222">
    <property type="entry name" value="PP2C_BS"/>
</dbReference>
<dbReference type="EMBL" id="LSSK01001351">
    <property type="protein sequence ID" value="OMH79952.1"/>
    <property type="molecule type" value="Genomic_DNA"/>
</dbReference>
<protein>
    <recommendedName>
        <fullName evidence="4">protein-serine/threonine phosphatase</fullName>
        <ecNumber evidence="4">3.1.3.16</ecNumber>
    </recommendedName>
</protein>
<evidence type="ECO:0000256" key="4">
    <source>
        <dbReference type="ARBA" id="ARBA00013081"/>
    </source>
</evidence>
<reference evidence="14" key="1">
    <citation type="submission" date="2017-01" db="EMBL/GenBank/DDBJ databases">
        <authorList>
            <person name="Wang Y."/>
            <person name="White M."/>
            <person name="Kvist S."/>
            <person name="Moncalvo J.-M."/>
        </authorList>
    </citation>
    <scope>NUCLEOTIDE SEQUENCE [LARGE SCALE GENOMIC DNA]</scope>
    <source>
        <strain evidence="14">COL-18-3</strain>
    </source>
</reference>
<dbReference type="OrthoDB" id="10264738at2759"/>
<evidence type="ECO:0000256" key="2">
    <source>
        <dbReference type="ARBA" id="ARBA00001946"/>
    </source>
</evidence>
<dbReference type="GO" id="GO:0046872">
    <property type="term" value="F:metal ion binding"/>
    <property type="evidence" value="ECO:0007669"/>
    <property type="project" value="UniProtKB-KW"/>
</dbReference>
<dbReference type="InterPro" id="IPR001932">
    <property type="entry name" value="PPM-type_phosphatase-like_dom"/>
</dbReference>
<comment type="similarity">
    <text evidence="3 10">Belongs to the PP2C family.</text>
</comment>
<dbReference type="PANTHER" id="PTHR13832:SF565">
    <property type="entry name" value="AT28366P-RELATED"/>
    <property type="match status" value="1"/>
</dbReference>
<evidence type="ECO:0000313" key="14">
    <source>
        <dbReference type="Proteomes" id="UP000188320"/>
    </source>
</evidence>